<dbReference type="Pfam" id="PF19054">
    <property type="entry name" value="DUF5753"/>
    <property type="match status" value="1"/>
</dbReference>
<dbReference type="RefSeq" id="WP_310914026.1">
    <property type="nucleotide sequence ID" value="NZ_JAVLVT010000011.1"/>
</dbReference>
<proteinExistence type="predicted"/>
<dbReference type="Gene3D" id="1.10.260.40">
    <property type="entry name" value="lambda repressor-like DNA-binding domains"/>
    <property type="match status" value="1"/>
</dbReference>
<dbReference type="InterPro" id="IPR010982">
    <property type="entry name" value="Lambda_DNA-bd_dom_sf"/>
</dbReference>
<dbReference type="InterPro" id="IPR001387">
    <property type="entry name" value="Cro/C1-type_HTH"/>
</dbReference>
<feature type="domain" description="HTH cro/C1-type" evidence="1">
    <location>
        <begin position="80"/>
        <end position="133"/>
    </location>
</feature>
<evidence type="ECO:0000313" key="3">
    <source>
        <dbReference type="Proteomes" id="UP001250214"/>
    </source>
</evidence>
<organism evidence="2 3">
    <name type="scientific">Lipingzhangella rawalii</name>
    <dbReference type="NCBI Taxonomy" id="2055835"/>
    <lineage>
        <taxon>Bacteria</taxon>
        <taxon>Bacillati</taxon>
        <taxon>Actinomycetota</taxon>
        <taxon>Actinomycetes</taxon>
        <taxon>Streptosporangiales</taxon>
        <taxon>Nocardiopsidaceae</taxon>
        <taxon>Lipingzhangella</taxon>
    </lineage>
</organism>
<dbReference type="CDD" id="cd00093">
    <property type="entry name" value="HTH_XRE"/>
    <property type="match status" value="1"/>
</dbReference>
<reference evidence="3" key="1">
    <citation type="submission" date="2023-07" db="EMBL/GenBank/DDBJ databases">
        <title>Novel species in the genus Lipingzhangella isolated from Sambhar Salt Lake.</title>
        <authorList>
            <person name="Jiya N."/>
            <person name="Kajale S."/>
            <person name="Sharma A."/>
        </authorList>
    </citation>
    <scope>NUCLEOTIDE SEQUENCE [LARGE SCALE GENOMIC DNA]</scope>
    <source>
        <strain evidence="3">LS1_29</strain>
    </source>
</reference>
<comment type="caution">
    <text evidence="2">The sequence shown here is derived from an EMBL/GenBank/DDBJ whole genome shotgun (WGS) entry which is preliminary data.</text>
</comment>
<dbReference type="SMART" id="SM00530">
    <property type="entry name" value="HTH_XRE"/>
    <property type="match status" value="1"/>
</dbReference>
<dbReference type="Pfam" id="PF13560">
    <property type="entry name" value="HTH_31"/>
    <property type="match status" value="1"/>
</dbReference>
<evidence type="ECO:0000259" key="1">
    <source>
        <dbReference type="PROSITE" id="PS50943"/>
    </source>
</evidence>
<protein>
    <submittedName>
        <fullName evidence="2">Helix-turn-helix transcriptional regulator</fullName>
    </submittedName>
</protein>
<accession>A0ABU2HAV9</accession>
<dbReference type="InterPro" id="IPR043917">
    <property type="entry name" value="DUF5753"/>
</dbReference>
<sequence>MDTSIWTPPRWATPRGVGPTLAGARLFLGVYNDNPSSSPRCHLLSCGVFWIARTGRESLWNAVVMGDTRDAVWARFGAEVRRLRELAGRTQTDLGRSALMAKATMSAIERGTRAPKQHQAEALDTALSTGGALERLRRDLADQQSAPEWFRDALLIEQRAQTIREYEPMVVPGILQTADYAEAMIRARHTRKTTEETNELVRIRTERLANIQDNRPLLLFVVRETVLSQIVGNEMIMKGQLERIAQLGEQDTIRLQVLPHTPTTAGLCSHFRISTLSPTQAVVYFEHPLGGTTHESPEHVEEMSTLFGQLQAEALSPNASLDLIRKTHDDLQRAVA</sequence>
<keyword evidence="3" id="KW-1185">Reference proteome</keyword>
<dbReference type="PROSITE" id="PS50943">
    <property type="entry name" value="HTH_CROC1"/>
    <property type="match status" value="1"/>
</dbReference>
<dbReference type="SUPFAM" id="SSF47413">
    <property type="entry name" value="lambda repressor-like DNA-binding domains"/>
    <property type="match status" value="1"/>
</dbReference>
<dbReference type="Proteomes" id="UP001250214">
    <property type="component" value="Unassembled WGS sequence"/>
</dbReference>
<evidence type="ECO:0000313" key="2">
    <source>
        <dbReference type="EMBL" id="MDS1272442.1"/>
    </source>
</evidence>
<gene>
    <name evidence="2" type="ORF">RIF23_19320</name>
</gene>
<dbReference type="EMBL" id="JAVLVT010000011">
    <property type="protein sequence ID" value="MDS1272442.1"/>
    <property type="molecule type" value="Genomic_DNA"/>
</dbReference>
<name>A0ABU2HAV9_9ACTN</name>